<dbReference type="Proteomes" id="UP001165960">
    <property type="component" value="Unassembled WGS sequence"/>
</dbReference>
<comment type="caution">
    <text evidence="1">The sequence shown here is derived from an EMBL/GenBank/DDBJ whole genome shotgun (WGS) entry which is preliminary data.</text>
</comment>
<name>A0ACC2RQS8_9FUNG</name>
<sequence length="354" mass="41001">MYGMGSWAAASEYIGSKAKEECQSHYVKTYLEPETRPLPDTKKEFDANVDTTKNRKFIKPPTAKNKLWASQPSNHEVQGYMPGRLEFETEFDNEGENIVKDLAFREDDSTEEIEFKLALLDAYNNKLNKREYRKRFLTERGIVDYKKNQAADKKRSREEKLLFTTLKVFARLHTAEDHTDLIKGLLKEQELKSKIAKLQEYKSMGIQTFAEAENYEKAKELSDSSYRTQPSREKSVLGDRNSQIFSQKFQESFTNIDWNTSSQPEPLKKDGLDLTGAEGLELLSVSEKELCSLLKLLPKSYLIIKKIFMQEYLREGVLHSSKACDLILLESSRTLRIYDFFIQSGWIQSNDESK</sequence>
<reference evidence="1" key="1">
    <citation type="submission" date="2022-04" db="EMBL/GenBank/DDBJ databases">
        <title>Genome of the entomopathogenic fungus Entomophthora muscae.</title>
        <authorList>
            <person name="Elya C."/>
            <person name="Lovett B.R."/>
            <person name="Lee E."/>
            <person name="Macias A.M."/>
            <person name="Hajek A.E."/>
            <person name="De Bivort B.L."/>
            <person name="Kasson M.T."/>
            <person name="De Fine Licht H.H."/>
            <person name="Stajich J.E."/>
        </authorList>
    </citation>
    <scope>NUCLEOTIDE SEQUENCE</scope>
    <source>
        <strain evidence="1">Berkeley</strain>
    </source>
</reference>
<proteinExistence type="predicted"/>
<accession>A0ACC2RQS8</accession>
<dbReference type="EMBL" id="QTSX02006669">
    <property type="protein sequence ID" value="KAJ9052441.1"/>
    <property type="molecule type" value="Genomic_DNA"/>
</dbReference>
<evidence type="ECO:0000313" key="2">
    <source>
        <dbReference type="Proteomes" id="UP001165960"/>
    </source>
</evidence>
<organism evidence="1 2">
    <name type="scientific">Entomophthora muscae</name>
    <dbReference type="NCBI Taxonomy" id="34485"/>
    <lineage>
        <taxon>Eukaryota</taxon>
        <taxon>Fungi</taxon>
        <taxon>Fungi incertae sedis</taxon>
        <taxon>Zoopagomycota</taxon>
        <taxon>Entomophthoromycotina</taxon>
        <taxon>Entomophthoromycetes</taxon>
        <taxon>Entomophthorales</taxon>
        <taxon>Entomophthoraceae</taxon>
        <taxon>Entomophthora</taxon>
    </lineage>
</organism>
<keyword evidence="2" id="KW-1185">Reference proteome</keyword>
<protein>
    <submittedName>
        <fullName evidence="1">Transcriptional adapter ada2</fullName>
    </submittedName>
</protein>
<gene>
    <name evidence="1" type="primary">ADA2_7</name>
    <name evidence="1" type="ORF">DSO57_1034126</name>
</gene>
<evidence type="ECO:0000313" key="1">
    <source>
        <dbReference type="EMBL" id="KAJ9052441.1"/>
    </source>
</evidence>